<dbReference type="Proteomes" id="UP001595906">
    <property type="component" value="Unassembled WGS sequence"/>
</dbReference>
<feature type="chain" id="PRO_5046241658" description="Outer membrane protein beta-barrel domain-containing protein" evidence="1">
    <location>
        <begin position="19"/>
        <end position="276"/>
    </location>
</feature>
<feature type="signal peptide" evidence="1">
    <location>
        <begin position="1"/>
        <end position="18"/>
    </location>
</feature>
<dbReference type="EMBL" id="JBHSDC010000031">
    <property type="protein sequence ID" value="MFC4233541.1"/>
    <property type="molecule type" value="Genomic_DNA"/>
</dbReference>
<accession>A0ABV8Q1M2</accession>
<reference evidence="3" key="1">
    <citation type="journal article" date="2019" name="Int. J. Syst. Evol. Microbiol.">
        <title>The Global Catalogue of Microorganisms (GCM) 10K type strain sequencing project: providing services to taxonomists for standard genome sequencing and annotation.</title>
        <authorList>
            <consortium name="The Broad Institute Genomics Platform"/>
            <consortium name="The Broad Institute Genome Sequencing Center for Infectious Disease"/>
            <person name="Wu L."/>
            <person name="Ma J."/>
        </authorList>
    </citation>
    <scope>NUCLEOTIDE SEQUENCE [LARGE SCALE GENOMIC DNA]</scope>
    <source>
        <strain evidence="3">CECT 8010</strain>
    </source>
</reference>
<evidence type="ECO:0000256" key="1">
    <source>
        <dbReference type="SAM" id="SignalP"/>
    </source>
</evidence>
<keyword evidence="1" id="KW-0732">Signal</keyword>
<name>A0ABV8Q1M2_9BACT</name>
<keyword evidence="3" id="KW-1185">Reference proteome</keyword>
<evidence type="ECO:0000313" key="2">
    <source>
        <dbReference type="EMBL" id="MFC4233541.1"/>
    </source>
</evidence>
<gene>
    <name evidence="2" type="ORF">ACFOW1_16690</name>
</gene>
<proteinExistence type="predicted"/>
<comment type="caution">
    <text evidence="2">The sequence shown here is derived from an EMBL/GenBank/DDBJ whole genome shotgun (WGS) entry which is preliminary data.</text>
</comment>
<evidence type="ECO:0000313" key="3">
    <source>
        <dbReference type="Proteomes" id="UP001595906"/>
    </source>
</evidence>
<evidence type="ECO:0008006" key="4">
    <source>
        <dbReference type="Google" id="ProtNLM"/>
    </source>
</evidence>
<protein>
    <recommendedName>
        <fullName evidence="4">Outer membrane protein beta-barrel domain-containing protein</fullName>
    </recommendedName>
</protein>
<dbReference type="RefSeq" id="WP_379015870.1">
    <property type="nucleotide sequence ID" value="NZ_JBHSDC010000031.1"/>
</dbReference>
<sequence>MKTILLYIWLLLPFISLAQSDSTNTKSNHFIASINYQTRLHYFGRTDSIQSSGLLPSMSLESKLGIYATGNFIFVNNATTPTKYVGTTVEIGYQIPATTHFNGNVFYTQFIYNDKRLLVQSALKSQAGINTAFTNKIININIGGDLKFSDKTDYGATFGLDHLFLYKKGLKNMAFAFNPSVYVYAGTQNFSNTYQEQKRNLLGLPYTQQTTETVTNFNILSYEISMPIVFVCGKFNASITPSYVAPQNLILVANNPSQSERGTNLFYATFGIGCRL</sequence>
<organism evidence="2 3">
    <name type="scientific">Parasediminibacterium paludis</name>
    <dbReference type="NCBI Taxonomy" id="908966"/>
    <lineage>
        <taxon>Bacteria</taxon>
        <taxon>Pseudomonadati</taxon>
        <taxon>Bacteroidota</taxon>
        <taxon>Chitinophagia</taxon>
        <taxon>Chitinophagales</taxon>
        <taxon>Chitinophagaceae</taxon>
        <taxon>Parasediminibacterium</taxon>
    </lineage>
</organism>